<evidence type="ECO:0000313" key="3">
    <source>
        <dbReference type="Proteomes" id="UP000326178"/>
    </source>
</evidence>
<feature type="region of interest" description="Disordered" evidence="1">
    <location>
        <begin position="201"/>
        <end position="285"/>
    </location>
</feature>
<dbReference type="OrthoDB" id="4157519at2"/>
<dbReference type="EMBL" id="CP023702">
    <property type="protein sequence ID" value="QEU72014.1"/>
    <property type="molecule type" value="Genomic_DNA"/>
</dbReference>
<evidence type="ECO:0000313" key="2">
    <source>
        <dbReference type="EMBL" id="QEU72014.1"/>
    </source>
</evidence>
<sequence length="285" mass="29486">MTVIDLFKKKAGPADEAERQEPGEETERQAAARELREAVAALTGRLGRGSLWICQGCTQGLAAWCRRGRRDDLDGPAAEYGVWGRGLVLAGLAVGGWLAVSSEPVILAPAAGIWVLAALHAKEPPEPEDEAPAEDAAEAEGGAPAEPPVVALVRAQIGDEKGVHLSVLYPAMRASLPGAEKAPDEALRQLLRDHRIPTRRSVRVGGVAGRSGVHRDDLPPLPSPGGSESGDSALSARGDAGQGQGAESGGEARRGAGDGPESGGDITARLVQDPENPVRWTVAAS</sequence>
<dbReference type="Proteomes" id="UP000326178">
    <property type="component" value="Chromosome"/>
</dbReference>
<dbReference type="RefSeq" id="WP_150487380.1">
    <property type="nucleotide sequence ID" value="NZ_BMUV01000001.1"/>
</dbReference>
<gene>
    <name evidence="2" type="ORF">CP967_08565</name>
</gene>
<dbReference type="AlphaFoldDB" id="A0A5J6F8T6"/>
<reference evidence="2 3" key="1">
    <citation type="submission" date="2017-09" db="EMBL/GenBank/DDBJ databases">
        <authorList>
            <person name="Lee N."/>
            <person name="Cho B.-K."/>
        </authorList>
    </citation>
    <scope>NUCLEOTIDE SEQUENCE [LARGE SCALE GENOMIC DNA]</scope>
    <source>
        <strain evidence="2 3">ATCC 12769</strain>
    </source>
</reference>
<feature type="region of interest" description="Disordered" evidence="1">
    <location>
        <begin position="124"/>
        <end position="145"/>
    </location>
</feature>
<name>A0A5J6F8T6_9ACTN</name>
<accession>A0A5J6F8T6</accession>
<protein>
    <submittedName>
        <fullName evidence="2">Uncharacterized protein</fullName>
    </submittedName>
</protein>
<dbReference type="KEGG" id="snk:CP967_08565"/>
<evidence type="ECO:0000256" key="1">
    <source>
        <dbReference type="SAM" id="MobiDB-lite"/>
    </source>
</evidence>
<feature type="compositionally biased region" description="Acidic residues" evidence="1">
    <location>
        <begin position="126"/>
        <end position="138"/>
    </location>
</feature>
<keyword evidence="3" id="KW-1185">Reference proteome</keyword>
<proteinExistence type="predicted"/>
<organism evidence="2 3">
    <name type="scientific">Streptomyces nitrosporeus</name>
    <dbReference type="NCBI Taxonomy" id="28894"/>
    <lineage>
        <taxon>Bacteria</taxon>
        <taxon>Bacillati</taxon>
        <taxon>Actinomycetota</taxon>
        <taxon>Actinomycetes</taxon>
        <taxon>Kitasatosporales</taxon>
        <taxon>Streptomycetaceae</taxon>
        <taxon>Streptomyces</taxon>
    </lineage>
</organism>